<gene>
    <name evidence="2" type="ORF">PLEPLA_LOCUS42576</name>
</gene>
<dbReference type="EMBL" id="CADEAL010004226">
    <property type="protein sequence ID" value="CAB1454809.1"/>
    <property type="molecule type" value="Genomic_DNA"/>
</dbReference>
<feature type="region of interest" description="Disordered" evidence="1">
    <location>
        <begin position="140"/>
        <end position="195"/>
    </location>
</feature>
<evidence type="ECO:0000256" key="1">
    <source>
        <dbReference type="SAM" id="MobiDB-lite"/>
    </source>
</evidence>
<evidence type="ECO:0000313" key="3">
    <source>
        <dbReference type="Proteomes" id="UP001153269"/>
    </source>
</evidence>
<feature type="compositionally biased region" description="Basic and acidic residues" evidence="1">
    <location>
        <begin position="235"/>
        <end position="251"/>
    </location>
</feature>
<dbReference type="Proteomes" id="UP001153269">
    <property type="component" value="Unassembled WGS sequence"/>
</dbReference>
<feature type="region of interest" description="Disordered" evidence="1">
    <location>
        <begin position="214"/>
        <end position="251"/>
    </location>
</feature>
<name>A0A9N7VSB5_PLEPL</name>
<keyword evidence="3" id="KW-1185">Reference proteome</keyword>
<feature type="compositionally biased region" description="Basic and acidic residues" evidence="1">
    <location>
        <begin position="146"/>
        <end position="172"/>
    </location>
</feature>
<comment type="caution">
    <text evidence="2">The sequence shown here is derived from an EMBL/GenBank/DDBJ whole genome shotgun (WGS) entry which is preliminary data.</text>
</comment>
<protein>
    <submittedName>
        <fullName evidence="2">Uncharacterized protein</fullName>
    </submittedName>
</protein>
<reference evidence="2" key="1">
    <citation type="submission" date="2020-03" db="EMBL/GenBank/DDBJ databases">
        <authorList>
            <person name="Weist P."/>
        </authorList>
    </citation>
    <scope>NUCLEOTIDE SEQUENCE</scope>
</reference>
<sequence length="251" mass="28804">MEDDLKVDGPSVTSCDISREQVNVSVTSEEEQTCSLTEGLRVDHRESENTSLILCDRLSDLQLFSFGRPHYRALSSTRLDRNSHWDSTSLTTARELVTTRSLWETPRISIECPGVVTSFPPPLGDVSFRQERDSAHFHQLQKSRCRRGDEEVRVEERRRGGKGGGEETRSGDEQEVEEATLEVGGQRSQHRHNDGMMKECRTVFLSIPSSFKNLRPQQFERYRPRVSDSSTASPERTKTHRDEWTEQRYAT</sequence>
<evidence type="ECO:0000313" key="2">
    <source>
        <dbReference type="EMBL" id="CAB1454809.1"/>
    </source>
</evidence>
<accession>A0A9N7VSB5</accession>
<organism evidence="2 3">
    <name type="scientific">Pleuronectes platessa</name>
    <name type="common">European plaice</name>
    <dbReference type="NCBI Taxonomy" id="8262"/>
    <lineage>
        <taxon>Eukaryota</taxon>
        <taxon>Metazoa</taxon>
        <taxon>Chordata</taxon>
        <taxon>Craniata</taxon>
        <taxon>Vertebrata</taxon>
        <taxon>Euteleostomi</taxon>
        <taxon>Actinopterygii</taxon>
        <taxon>Neopterygii</taxon>
        <taxon>Teleostei</taxon>
        <taxon>Neoteleostei</taxon>
        <taxon>Acanthomorphata</taxon>
        <taxon>Carangaria</taxon>
        <taxon>Pleuronectiformes</taxon>
        <taxon>Pleuronectoidei</taxon>
        <taxon>Pleuronectidae</taxon>
        <taxon>Pleuronectes</taxon>
    </lineage>
</organism>
<dbReference type="AlphaFoldDB" id="A0A9N7VSB5"/>
<proteinExistence type="predicted"/>